<evidence type="ECO:0000313" key="4">
    <source>
        <dbReference type="EMBL" id="KKQ27159.1"/>
    </source>
</evidence>
<gene>
    <name evidence="4" type="ORF">US42_C0014G0056</name>
</gene>
<dbReference type="PANTHER" id="PTHR43022">
    <property type="entry name" value="PROTEIN SMF"/>
    <property type="match status" value="1"/>
</dbReference>
<sequence length="361" mass="39948">MKKEILLSYFPKITSKRYQNLIAVFDNLDNAWQASANDLIKMGWEEKLVSEFINWKNNLDEEKIAKILKHENIYCLTKEDQDYPRLLKEIYDPPFCLFVKGKLNNTGYNLAVVGTRKYSTYGKQITEELTHELVNHGLTIVSGLALGIDGIAHDTCLKAGGQTIAVLGSGINNAHIFPKQHLNLSKRIVEAGGAIISEYPPGTIPTHYTFPRRNRIVAGMSLGTLVIEAPESSGALITAQCSLDNNREVFAVPQNINTMNSAGGNNLLKTGAHLITKAQDILEILELDSLNDIIVNREIIPETENEAKILKILSREPINIEQIIKNSDLDSATTNATLTLMEMKGKVKNLGGMMYVLGSGK</sequence>
<dbReference type="InterPro" id="IPR003488">
    <property type="entry name" value="DprA"/>
</dbReference>
<name>A0A0G0ISP4_9BACT</name>
<accession>A0A0G0ISP4</accession>
<comment type="similarity">
    <text evidence="1">Belongs to the DprA/Smf family.</text>
</comment>
<dbReference type="GO" id="GO:0009294">
    <property type="term" value="P:DNA-mediated transformation"/>
    <property type="evidence" value="ECO:0007669"/>
    <property type="project" value="InterPro"/>
</dbReference>
<feature type="domain" description="DprA winged helix" evidence="3">
    <location>
        <begin position="301"/>
        <end position="352"/>
    </location>
</feature>
<organism evidence="4 5">
    <name type="scientific">Candidatus Magasanikbacteria bacterium GW2011_GWC2_37_14</name>
    <dbReference type="NCBI Taxonomy" id="1619046"/>
    <lineage>
        <taxon>Bacteria</taxon>
        <taxon>Candidatus Magasanikiibacteriota</taxon>
    </lineage>
</organism>
<dbReference type="Gene3D" id="1.10.10.10">
    <property type="entry name" value="Winged helix-like DNA-binding domain superfamily/Winged helix DNA-binding domain"/>
    <property type="match status" value="1"/>
</dbReference>
<dbReference type="InterPro" id="IPR041614">
    <property type="entry name" value="DprA_WH"/>
</dbReference>
<dbReference type="STRING" id="1619046.US42_C0014G0056"/>
<dbReference type="SUPFAM" id="SSF102405">
    <property type="entry name" value="MCP/YpsA-like"/>
    <property type="match status" value="1"/>
</dbReference>
<feature type="domain" description="Smf/DprA SLOG" evidence="2">
    <location>
        <begin position="76"/>
        <end position="285"/>
    </location>
</feature>
<dbReference type="PANTHER" id="PTHR43022:SF1">
    <property type="entry name" value="PROTEIN SMF"/>
    <property type="match status" value="1"/>
</dbReference>
<dbReference type="EMBL" id="LBSX01000014">
    <property type="protein sequence ID" value="KKQ27159.1"/>
    <property type="molecule type" value="Genomic_DNA"/>
</dbReference>
<dbReference type="AlphaFoldDB" id="A0A0G0ISP4"/>
<proteinExistence type="inferred from homology"/>
<dbReference type="InterPro" id="IPR057666">
    <property type="entry name" value="DrpA_SLOG"/>
</dbReference>
<evidence type="ECO:0000259" key="3">
    <source>
        <dbReference type="Pfam" id="PF17782"/>
    </source>
</evidence>
<protein>
    <submittedName>
        <fullName evidence="4">Protecting protein DprA protein</fullName>
    </submittedName>
</protein>
<comment type="caution">
    <text evidence="4">The sequence shown here is derived from an EMBL/GenBank/DDBJ whole genome shotgun (WGS) entry which is preliminary data.</text>
</comment>
<dbReference type="Gene3D" id="3.40.50.450">
    <property type="match status" value="1"/>
</dbReference>
<dbReference type="InterPro" id="IPR036388">
    <property type="entry name" value="WH-like_DNA-bd_sf"/>
</dbReference>
<dbReference type="Proteomes" id="UP000034849">
    <property type="component" value="Unassembled WGS sequence"/>
</dbReference>
<evidence type="ECO:0000259" key="2">
    <source>
        <dbReference type="Pfam" id="PF02481"/>
    </source>
</evidence>
<evidence type="ECO:0000256" key="1">
    <source>
        <dbReference type="ARBA" id="ARBA00006525"/>
    </source>
</evidence>
<dbReference type="Pfam" id="PF02481">
    <property type="entry name" value="DNA_processg_A"/>
    <property type="match status" value="1"/>
</dbReference>
<reference evidence="4 5" key="1">
    <citation type="journal article" date="2015" name="Nature">
        <title>rRNA introns, odd ribosomes, and small enigmatic genomes across a large radiation of phyla.</title>
        <authorList>
            <person name="Brown C.T."/>
            <person name="Hug L.A."/>
            <person name="Thomas B.C."/>
            <person name="Sharon I."/>
            <person name="Castelle C.J."/>
            <person name="Singh A."/>
            <person name="Wilkins M.J."/>
            <person name="Williams K.H."/>
            <person name="Banfield J.F."/>
        </authorList>
    </citation>
    <scope>NUCLEOTIDE SEQUENCE [LARGE SCALE GENOMIC DNA]</scope>
</reference>
<dbReference type="Pfam" id="PF17782">
    <property type="entry name" value="WHD_DprA"/>
    <property type="match status" value="1"/>
</dbReference>
<dbReference type="PATRIC" id="fig|1619046.3.peg.876"/>
<evidence type="ECO:0000313" key="5">
    <source>
        <dbReference type="Proteomes" id="UP000034849"/>
    </source>
</evidence>
<dbReference type="NCBIfam" id="TIGR00732">
    <property type="entry name" value="dprA"/>
    <property type="match status" value="1"/>
</dbReference>